<proteinExistence type="predicted"/>
<evidence type="ECO:0000313" key="3">
    <source>
        <dbReference type="Proteomes" id="UP000823388"/>
    </source>
</evidence>
<evidence type="ECO:0000313" key="2">
    <source>
        <dbReference type="EMBL" id="KAG2558523.1"/>
    </source>
</evidence>
<organism evidence="2 3">
    <name type="scientific">Panicum virgatum</name>
    <name type="common">Blackwell switchgrass</name>
    <dbReference type="NCBI Taxonomy" id="38727"/>
    <lineage>
        <taxon>Eukaryota</taxon>
        <taxon>Viridiplantae</taxon>
        <taxon>Streptophyta</taxon>
        <taxon>Embryophyta</taxon>
        <taxon>Tracheophyta</taxon>
        <taxon>Spermatophyta</taxon>
        <taxon>Magnoliopsida</taxon>
        <taxon>Liliopsida</taxon>
        <taxon>Poales</taxon>
        <taxon>Poaceae</taxon>
        <taxon>PACMAD clade</taxon>
        <taxon>Panicoideae</taxon>
        <taxon>Panicodae</taxon>
        <taxon>Paniceae</taxon>
        <taxon>Panicinae</taxon>
        <taxon>Panicum</taxon>
        <taxon>Panicum sect. Hiantes</taxon>
    </lineage>
</organism>
<name>A0A8T0P9Q4_PANVG</name>
<keyword evidence="3" id="KW-1185">Reference proteome</keyword>
<sequence length="143" mass="15422">MTVIEEPSIPAPIFLIPDPDTSSSPPLPPLPEFHPTRSHRQSVRDSPLPKTPTRGAQAAMDSSTRNSGKVFDRMPPCSSNQETQRRLGSWTAVDFGAGTSGEVLDETPLKRSKLETDLAVASWASLPLDILVAIMGLLPCFAD</sequence>
<dbReference type="Proteomes" id="UP000823388">
    <property type="component" value="Chromosome 8N"/>
</dbReference>
<dbReference type="AlphaFoldDB" id="A0A8T0P9Q4"/>
<reference evidence="2" key="1">
    <citation type="submission" date="2020-05" db="EMBL/GenBank/DDBJ databases">
        <title>WGS assembly of Panicum virgatum.</title>
        <authorList>
            <person name="Lovell J.T."/>
            <person name="Jenkins J."/>
            <person name="Shu S."/>
            <person name="Juenger T.E."/>
            <person name="Schmutz J."/>
        </authorList>
    </citation>
    <scope>NUCLEOTIDE SEQUENCE</scope>
    <source>
        <strain evidence="2">AP13</strain>
    </source>
</reference>
<accession>A0A8T0P9Q4</accession>
<dbReference type="EMBL" id="CM029052">
    <property type="protein sequence ID" value="KAG2558523.1"/>
    <property type="molecule type" value="Genomic_DNA"/>
</dbReference>
<evidence type="ECO:0000256" key="1">
    <source>
        <dbReference type="SAM" id="MobiDB-lite"/>
    </source>
</evidence>
<gene>
    <name evidence="2" type="ORF">PVAP13_8NG272601</name>
</gene>
<comment type="caution">
    <text evidence="2">The sequence shown here is derived from an EMBL/GenBank/DDBJ whole genome shotgun (WGS) entry which is preliminary data.</text>
</comment>
<feature type="region of interest" description="Disordered" evidence="1">
    <location>
        <begin position="1"/>
        <end position="86"/>
    </location>
</feature>
<protein>
    <submittedName>
        <fullName evidence="2">Uncharacterized protein</fullName>
    </submittedName>
</protein>